<dbReference type="EMBL" id="BAAAOS010000049">
    <property type="protein sequence ID" value="GAA1600838.1"/>
    <property type="molecule type" value="Genomic_DNA"/>
</dbReference>
<dbReference type="Proteomes" id="UP001500393">
    <property type="component" value="Unassembled WGS sequence"/>
</dbReference>
<name>A0ABN2EAW5_9ACTN</name>
<evidence type="ECO:0000256" key="3">
    <source>
        <dbReference type="ARBA" id="ARBA00022989"/>
    </source>
</evidence>
<gene>
    <name evidence="6" type="ORF">GCM10009789_63800</name>
</gene>
<keyword evidence="2 5" id="KW-0812">Transmembrane</keyword>
<organism evidence="6 7">
    <name type="scientific">Kribbella sancticallisti</name>
    <dbReference type="NCBI Taxonomy" id="460087"/>
    <lineage>
        <taxon>Bacteria</taxon>
        <taxon>Bacillati</taxon>
        <taxon>Actinomycetota</taxon>
        <taxon>Actinomycetes</taxon>
        <taxon>Propionibacteriales</taxon>
        <taxon>Kribbellaceae</taxon>
        <taxon>Kribbella</taxon>
    </lineage>
</organism>
<keyword evidence="3 5" id="KW-1133">Transmembrane helix</keyword>
<accession>A0ABN2EAW5</accession>
<evidence type="ECO:0000313" key="6">
    <source>
        <dbReference type="EMBL" id="GAA1600838.1"/>
    </source>
</evidence>
<comment type="caution">
    <text evidence="6">The sequence shown here is derived from an EMBL/GenBank/DDBJ whole genome shotgun (WGS) entry which is preliminary data.</text>
</comment>
<evidence type="ECO:0000256" key="2">
    <source>
        <dbReference type="ARBA" id="ARBA00022692"/>
    </source>
</evidence>
<dbReference type="InterPro" id="IPR032808">
    <property type="entry name" value="DoxX"/>
</dbReference>
<keyword evidence="4 5" id="KW-0472">Membrane</keyword>
<evidence type="ECO:0000256" key="1">
    <source>
        <dbReference type="ARBA" id="ARBA00004141"/>
    </source>
</evidence>
<evidence type="ECO:0000256" key="4">
    <source>
        <dbReference type="ARBA" id="ARBA00023136"/>
    </source>
</evidence>
<feature type="transmembrane region" description="Helical" evidence="5">
    <location>
        <begin position="57"/>
        <end position="74"/>
    </location>
</feature>
<feature type="transmembrane region" description="Helical" evidence="5">
    <location>
        <begin position="106"/>
        <end position="122"/>
    </location>
</feature>
<keyword evidence="7" id="KW-1185">Reference proteome</keyword>
<feature type="transmembrane region" description="Helical" evidence="5">
    <location>
        <begin position="18"/>
        <end position="37"/>
    </location>
</feature>
<evidence type="ECO:0000256" key="5">
    <source>
        <dbReference type="SAM" id="Phobius"/>
    </source>
</evidence>
<evidence type="ECO:0008006" key="8">
    <source>
        <dbReference type="Google" id="ProtNLM"/>
    </source>
</evidence>
<proteinExistence type="predicted"/>
<sequence>MSTIGTTTSTWKVRPGTVGLWILQVFLAFQFVSAGLMKLAGNEVMIGMFTEIGAGQWLRYVVGALEVAGALGLLVPRLCGLAALGLTGVMAGAVVTNVFVLGYSPAIALGFLLVAGLIAWFRRTAIRELVAKVAS</sequence>
<protein>
    <recommendedName>
        <fullName evidence="8">DoxX-like family protein</fullName>
    </recommendedName>
</protein>
<reference evidence="6 7" key="1">
    <citation type="journal article" date="2019" name="Int. J. Syst. Evol. Microbiol.">
        <title>The Global Catalogue of Microorganisms (GCM) 10K type strain sequencing project: providing services to taxonomists for standard genome sequencing and annotation.</title>
        <authorList>
            <consortium name="The Broad Institute Genomics Platform"/>
            <consortium name="The Broad Institute Genome Sequencing Center for Infectious Disease"/>
            <person name="Wu L."/>
            <person name="Ma J."/>
        </authorList>
    </citation>
    <scope>NUCLEOTIDE SEQUENCE [LARGE SCALE GENOMIC DNA]</scope>
    <source>
        <strain evidence="6 7">JCM 14969</strain>
    </source>
</reference>
<evidence type="ECO:0000313" key="7">
    <source>
        <dbReference type="Proteomes" id="UP001500393"/>
    </source>
</evidence>
<comment type="subcellular location">
    <subcellularLocation>
        <location evidence="1">Membrane</location>
        <topology evidence="1">Multi-pass membrane protein</topology>
    </subcellularLocation>
</comment>
<dbReference type="Pfam" id="PF13564">
    <property type="entry name" value="DoxX_2"/>
    <property type="match status" value="1"/>
</dbReference>